<dbReference type="EMBL" id="CAFBAA010000065">
    <property type="protein sequence ID" value="CAB4845475.1"/>
    <property type="molecule type" value="Genomic_DNA"/>
</dbReference>
<proteinExistence type="predicted"/>
<accession>A0A6J6P4W0</accession>
<reference evidence="1" key="1">
    <citation type="submission" date="2020-05" db="EMBL/GenBank/DDBJ databases">
        <authorList>
            <person name="Chiriac C."/>
            <person name="Salcher M."/>
            <person name="Ghai R."/>
            <person name="Kavagutti S V."/>
        </authorList>
    </citation>
    <scope>NUCLEOTIDE SEQUENCE</scope>
</reference>
<evidence type="ECO:0000313" key="2">
    <source>
        <dbReference type="EMBL" id="CAB4845475.1"/>
    </source>
</evidence>
<dbReference type="EMBL" id="CAEZXN010000010">
    <property type="protein sequence ID" value="CAB4691464.1"/>
    <property type="molecule type" value="Genomic_DNA"/>
</dbReference>
<name>A0A6J6P4W0_9ZZZZ</name>
<protein>
    <submittedName>
        <fullName evidence="1">Unannotated protein</fullName>
    </submittedName>
</protein>
<evidence type="ECO:0000313" key="3">
    <source>
        <dbReference type="EMBL" id="CAB5077974.1"/>
    </source>
</evidence>
<dbReference type="AlphaFoldDB" id="A0A6J6P4W0"/>
<dbReference type="EMBL" id="CAFBRC010000131">
    <property type="protein sequence ID" value="CAB5077974.1"/>
    <property type="molecule type" value="Genomic_DNA"/>
</dbReference>
<gene>
    <name evidence="1" type="ORF">UFOPK2423_00606</name>
    <name evidence="2" type="ORF">UFOPK3266_01628</name>
    <name evidence="3" type="ORF">UFOPK4367_01433</name>
</gene>
<evidence type="ECO:0000313" key="1">
    <source>
        <dbReference type="EMBL" id="CAB4691464.1"/>
    </source>
</evidence>
<organism evidence="1">
    <name type="scientific">freshwater metagenome</name>
    <dbReference type="NCBI Taxonomy" id="449393"/>
    <lineage>
        <taxon>unclassified sequences</taxon>
        <taxon>metagenomes</taxon>
        <taxon>ecological metagenomes</taxon>
    </lineage>
</organism>
<sequence length="128" mass="14568">MEDGTASSYYQSVPDRVPFSHRLNPFRRVNYWRLIPVLKLVHKKRYLTESKQLMAEGRIEAKRSGLATRYEINDGSVTFAVSPDGGATYLNYLRAHIGSNPDEEIDDLVLSIATIEAMILTKKCVVYE</sequence>